<protein>
    <recommendedName>
        <fullName evidence="1">CRAL-TRIO domain-containing protein</fullName>
    </recommendedName>
</protein>
<dbReference type="PROSITE" id="PS50191">
    <property type="entry name" value="CRAL_TRIO"/>
    <property type="match status" value="1"/>
</dbReference>
<dbReference type="Pfam" id="PF13716">
    <property type="entry name" value="CRAL_TRIO_2"/>
    <property type="match status" value="1"/>
</dbReference>
<reference evidence="2" key="1">
    <citation type="submission" date="2025-08" db="UniProtKB">
        <authorList>
            <consortium name="Ensembl"/>
        </authorList>
    </citation>
    <scope>IDENTIFICATION</scope>
</reference>
<dbReference type="Proteomes" id="UP000694541">
    <property type="component" value="Unplaced"/>
</dbReference>
<evidence type="ECO:0000259" key="1">
    <source>
        <dbReference type="PROSITE" id="PS50191"/>
    </source>
</evidence>
<dbReference type="Ensembl" id="ENSANIT00000003777.1">
    <property type="protein sequence ID" value="ENSANIP00000003658.1"/>
    <property type="gene ID" value="ENSANIG00000002462.1"/>
</dbReference>
<dbReference type="PANTHER" id="PTHR12112:SF21">
    <property type="entry name" value="BCL-2_ADENOVIRUS E1B 19 KDA-INTERACTING PROTEIN 2-LIKE PROTEIN"/>
    <property type="match status" value="1"/>
</dbReference>
<evidence type="ECO:0000313" key="2">
    <source>
        <dbReference type="Ensembl" id="ENSANIP00000003658.1"/>
    </source>
</evidence>
<evidence type="ECO:0000313" key="3">
    <source>
        <dbReference type="Proteomes" id="UP000694541"/>
    </source>
</evidence>
<organism evidence="2 3">
    <name type="scientific">Accipiter nisus</name>
    <name type="common">Eurasian sparrowhawk</name>
    <dbReference type="NCBI Taxonomy" id="211598"/>
    <lineage>
        <taxon>Eukaryota</taxon>
        <taxon>Metazoa</taxon>
        <taxon>Chordata</taxon>
        <taxon>Craniata</taxon>
        <taxon>Vertebrata</taxon>
        <taxon>Euteleostomi</taxon>
        <taxon>Archelosauria</taxon>
        <taxon>Archosauria</taxon>
        <taxon>Dinosauria</taxon>
        <taxon>Saurischia</taxon>
        <taxon>Theropoda</taxon>
        <taxon>Coelurosauria</taxon>
        <taxon>Aves</taxon>
        <taxon>Neognathae</taxon>
        <taxon>Neoaves</taxon>
        <taxon>Telluraves</taxon>
        <taxon>Accipitrimorphae</taxon>
        <taxon>Accipitriformes</taxon>
        <taxon>Accipitridae</taxon>
        <taxon>Accipitrinae</taxon>
        <taxon>Accipiter</taxon>
    </lineage>
</organism>
<keyword evidence="3" id="KW-1185">Reference proteome</keyword>
<dbReference type="PANTHER" id="PTHR12112">
    <property type="entry name" value="BNIP - RELATED"/>
    <property type="match status" value="1"/>
</dbReference>
<name>A0A8B9M875_9AVES</name>
<proteinExistence type="predicted"/>
<dbReference type="AlphaFoldDB" id="A0A8B9M875"/>
<reference evidence="2" key="2">
    <citation type="submission" date="2025-09" db="UniProtKB">
        <authorList>
            <consortium name="Ensembl"/>
        </authorList>
    </citation>
    <scope>IDENTIFICATION</scope>
</reference>
<dbReference type="CDD" id="cd00170">
    <property type="entry name" value="SEC14"/>
    <property type="match status" value="1"/>
</dbReference>
<feature type="domain" description="CRAL-TRIO" evidence="1">
    <location>
        <begin position="119"/>
        <end position="250"/>
    </location>
</feature>
<dbReference type="Gene3D" id="3.40.525.10">
    <property type="entry name" value="CRAL-TRIO lipid binding domain"/>
    <property type="match status" value="1"/>
</dbReference>
<sequence length="250" mass="27950">MRRRLPALEWTESTERSPDASIDIDLDALETPSGSDGFEWEGKTRLGWGHRGPPGFLPLGATLTGCPQRSCCTPGALPRGLWSPTAESSPMGVMQGDNRCWLCHPLLWPGYHGEGFGAILLFAACHLPDNSIPRYGYVMENLLRYIVRTLERMVADRYVLVCLSGAAAWGQIPSFGWMKRCYQAMDRRLQKSLQAVIIVHPTWYIKALVMLSQPFLSPTFSGKVRFAASLQELSQLIPLEPTHVPEPVRR</sequence>
<dbReference type="GO" id="GO:0005737">
    <property type="term" value="C:cytoplasm"/>
    <property type="evidence" value="ECO:0007669"/>
    <property type="project" value="TreeGrafter"/>
</dbReference>
<dbReference type="InterPro" id="IPR001251">
    <property type="entry name" value="CRAL-TRIO_dom"/>
</dbReference>
<dbReference type="SUPFAM" id="SSF52087">
    <property type="entry name" value="CRAL/TRIO domain"/>
    <property type="match status" value="1"/>
</dbReference>
<dbReference type="InterPro" id="IPR036865">
    <property type="entry name" value="CRAL-TRIO_dom_sf"/>
</dbReference>
<accession>A0A8B9M875</accession>
<dbReference type="GO" id="GO:0006915">
    <property type="term" value="P:apoptotic process"/>
    <property type="evidence" value="ECO:0007669"/>
    <property type="project" value="TreeGrafter"/>
</dbReference>